<dbReference type="InterPro" id="IPR043368">
    <property type="entry name" value="FKBP3"/>
</dbReference>
<dbReference type="SUPFAM" id="SSF54534">
    <property type="entry name" value="FKBP-like"/>
    <property type="match status" value="1"/>
</dbReference>
<dbReference type="Pfam" id="PF00254">
    <property type="entry name" value="FKBP_C"/>
    <property type="match status" value="1"/>
</dbReference>
<comment type="caution">
    <text evidence="4">The sequence shown here is derived from an EMBL/GenBank/DDBJ whole genome shotgun (WGS) entry which is preliminary data.</text>
</comment>
<dbReference type="EC" id="5.2.1.8" evidence="2"/>
<dbReference type="InterPro" id="IPR041200">
    <property type="entry name" value="FKBP3_BTHB"/>
</dbReference>
<dbReference type="PANTHER" id="PTHR46493">
    <property type="entry name" value="PEPTIDYL-PROLYL CIS-TRANS ISOMERASE FKBP3"/>
    <property type="match status" value="1"/>
</dbReference>
<sequence length="217" mass="24185">MSAPAQDWTSEQLLSDAVSKKDIVTFLHQNATHDFLVEFKLTGKLPTVVKNAKKDSLLNAYNSLFTRKAFRGADEPSEEEIMAAKNTAPVVEKKEDTVVATGPPKFTKFVLKKGEKSGYPRKGSNVAVFYTGYFEDGTIFDTNDNTKKKNNPLRFKMGAGQLIPGWEEAMYTMSRNEKAKLTIDAEHAYGKKGLPDAKIPIPPNTRLIFDVELVSFD</sequence>
<evidence type="ECO:0000259" key="3">
    <source>
        <dbReference type="PROSITE" id="PS50059"/>
    </source>
</evidence>
<keyword evidence="2" id="KW-0413">Isomerase</keyword>
<dbReference type="PANTHER" id="PTHR46493:SF1">
    <property type="entry name" value="PEPTIDYL-PROLYL CIS-TRANS ISOMERASE FKBP3"/>
    <property type="match status" value="1"/>
</dbReference>
<dbReference type="Gene3D" id="1.10.720.80">
    <property type="match status" value="1"/>
</dbReference>
<dbReference type="GO" id="GO:0003755">
    <property type="term" value="F:peptidyl-prolyl cis-trans isomerase activity"/>
    <property type="evidence" value="ECO:0007669"/>
    <property type="project" value="UniProtKB-KW"/>
</dbReference>
<evidence type="ECO:0000256" key="2">
    <source>
        <dbReference type="PROSITE-ProRule" id="PRU00277"/>
    </source>
</evidence>
<dbReference type="Gene3D" id="3.10.50.40">
    <property type="match status" value="1"/>
</dbReference>
<dbReference type="PROSITE" id="PS50059">
    <property type="entry name" value="FKBP_PPIASE"/>
    <property type="match status" value="1"/>
</dbReference>
<organism evidence="4 5">
    <name type="scientific">Mortierella alpina</name>
    <name type="common">Oleaginous fungus</name>
    <name type="synonym">Mortierella renispora</name>
    <dbReference type="NCBI Taxonomy" id="64518"/>
    <lineage>
        <taxon>Eukaryota</taxon>
        <taxon>Fungi</taxon>
        <taxon>Fungi incertae sedis</taxon>
        <taxon>Mucoromycota</taxon>
        <taxon>Mortierellomycotina</taxon>
        <taxon>Mortierellomycetes</taxon>
        <taxon>Mortierellales</taxon>
        <taxon>Mortierellaceae</taxon>
        <taxon>Mortierella</taxon>
    </lineage>
</organism>
<reference evidence="4" key="1">
    <citation type="submission" date="2021-07" db="EMBL/GenBank/DDBJ databases">
        <title>Draft genome of Mortierella alpina, strain LL118, isolated from an aspen leaf litter sample.</title>
        <authorList>
            <person name="Yang S."/>
            <person name="Vinatzer B.A."/>
        </authorList>
    </citation>
    <scope>NUCLEOTIDE SEQUENCE</scope>
    <source>
        <strain evidence="4">LL118</strain>
    </source>
</reference>
<comment type="catalytic activity">
    <reaction evidence="2">
        <text>[protein]-peptidylproline (omega=180) = [protein]-peptidylproline (omega=0)</text>
        <dbReference type="Rhea" id="RHEA:16237"/>
        <dbReference type="Rhea" id="RHEA-COMP:10747"/>
        <dbReference type="Rhea" id="RHEA-COMP:10748"/>
        <dbReference type="ChEBI" id="CHEBI:83833"/>
        <dbReference type="ChEBI" id="CHEBI:83834"/>
        <dbReference type="EC" id="5.2.1.8"/>
    </reaction>
</comment>
<keyword evidence="1" id="KW-0597">Phosphoprotein</keyword>
<dbReference type="InterPro" id="IPR001179">
    <property type="entry name" value="PPIase_FKBP_dom"/>
</dbReference>
<name>A0A9P8D263_MORAP</name>
<accession>A0A9P8D263</accession>
<dbReference type="Pfam" id="PF18410">
    <property type="entry name" value="BTHB"/>
    <property type="match status" value="1"/>
</dbReference>
<dbReference type="Proteomes" id="UP000717515">
    <property type="component" value="Unassembled WGS sequence"/>
</dbReference>
<proteinExistence type="predicted"/>
<feature type="domain" description="PPIase FKBP-type" evidence="3">
    <location>
        <begin position="123"/>
        <end position="217"/>
    </location>
</feature>
<dbReference type="CDD" id="cd21063">
    <property type="entry name" value="BTHB_FKBP25"/>
    <property type="match status" value="1"/>
</dbReference>
<dbReference type="AlphaFoldDB" id="A0A9P8D263"/>
<keyword evidence="2" id="KW-0697">Rotamase</keyword>
<evidence type="ECO:0000313" key="4">
    <source>
        <dbReference type="EMBL" id="KAG9327119.1"/>
    </source>
</evidence>
<dbReference type="EMBL" id="JAIFTL010000009">
    <property type="protein sequence ID" value="KAG9327119.1"/>
    <property type="molecule type" value="Genomic_DNA"/>
</dbReference>
<evidence type="ECO:0000313" key="5">
    <source>
        <dbReference type="Proteomes" id="UP000717515"/>
    </source>
</evidence>
<evidence type="ECO:0000256" key="1">
    <source>
        <dbReference type="ARBA" id="ARBA00022553"/>
    </source>
</evidence>
<protein>
    <recommendedName>
        <fullName evidence="2">peptidylprolyl isomerase</fullName>
        <ecNumber evidence="2">5.2.1.8</ecNumber>
    </recommendedName>
</protein>
<dbReference type="InterPro" id="IPR046357">
    <property type="entry name" value="PPIase_dom_sf"/>
</dbReference>
<gene>
    <name evidence="4" type="ORF">KVV02_008749</name>
</gene>